<dbReference type="PANTHER" id="PTHR15040:SF1">
    <property type="entry name" value="DERMATOPONTIN-LIKE ISOFORM X1"/>
    <property type="match status" value="1"/>
</dbReference>
<dbReference type="GO" id="GO:0031012">
    <property type="term" value="C:extracellular matrix"/>
    <property type="evidence" value="ECO:0007669"/>
    <property type="project" value="TreeGrafter"/>
</dbReference>
<gene>
    <name evidence="6" type="ORF">GSLYS_00013261001</name>
</gene>
<evidence type="ECO:0000313" key="6">
    <source>
        <dbReference type="EMBL" id="CAL1539508.1"/>
    </source>
</evidence>
<evidence type="ECO:0000256" key="2">
    <source>
        <dbReference type="ARBA" id="ARBA00008712"/>
    </source>
</evidence>
<dbReference type="GO" id="GO:0005615">
    <property type="term" value="C:extracellular space"/>
    <property type="evidence" value="ECO:0007669"/>
    <property type="project" value="TreeGrafter"/>
</dbReference>
<evidence type="ECO:0000313" key="7">
    <source>
        <dbReference type="Proteomes" id="UP001497497"/>
    </source>
</evidence>
<evidence type="ECO:0000256" key="1">
    <source>
        <dbReference type="ARBA" id="ARBA00004613"/>
    </source>
</evidence>
<dbReference type="InterPro" id="IPR026645">
    <property type="entry name" value="Dermatopontin"/>
</dbReference>
<comment type="caution">
    <text evidence="6">The sequence shown here is derived from an EMBL/GenBank/DDBJ whole genome shotgun (WGS) entry which is preliminary data.</text>
</comment>
<keyword evidence="7" id="KW-1185">Reference proteome</keyword>
<dbReference type="Pfam" id="PF14704">
    <property type="entry name" value="DERM"/>
    <property type="match status" value="1"/>
</dbReference>
<evidence type="ECO:0000256" key="5">
    <source>
        <dbReference type="SAM" id="SignalP"/>
    </source>
</evidence>
<accession>A0AAV2I586</accession>
<comment type="subcellular location">
    <subcellularLocation>
        <location evidence="1">Secreted</location>
    </subcellularLocation>
</comment>
<proteinExistence type="inferred from homology"/>
<evidence type="ECO:0000256" key="3">
    <source>
        <dbReference type="ARBA" id="ARBA00022525"/>
    </source>
</evidence>
<keyword evidence="4" id="KW-1015">Disulfide bond</keyword>
<evidence type="ECO:0000256" key="4">
    <source>
        <dbReference type="ARBA" id="ARBA00023157"/>
    </source>
</evidence>
<keyword evidence="5" id="KW-0732">Signal</keyword>
<keyword evidence="3" id="KW-0964">Secreted</keyword>
<protein>
    <recommendedName>
        <fullName evidence="8">Dermatopontin</fullName>
    </recommendedName>
</protein>
<dbReference type="PANTHER" id="PTHR15040">
    <property type="entry name" value="DERMATOPONTIN-RELATED"/>
    <property type="match status" value="1"/>
</dbReference>
<feature type="signal peptide" evidence="5">
    <location>
        <begin position="1"/>
        <end position="20"/>
    </location>
</feature>
<dbReference type="Proteomes" id="UP001497497">
    <property type="component" value="Unassembled WGS sequence"/>
</dbReference>
<feature type="chain" id="PRO_5043584494" description="Dermatopontin" evidence="5">
    <location>
        <begin position="21"/>
        <end position="169"/>
    </location>
</feature>
<comment type="similarity">
    <text evidence="2">Belongs to the dermatopontin family.</text>
</comment>
<name>A0AAV2I586_LYMST</name>
<reference evidence="6 7" key="1">
    <citation type="submission" date="2024-04" db="EMBL/GenBank/DDBJ databases">
        <authorList>
            <consortium name="Genoscope - CEA"/>
            <person name="William W."/>
        </authorList>
    </citation>
    <scope>NUCLEOTIDE SEQUENCE [LARGE SCALE GENOMIC DNA]</scope>
</reference>
<dbReference type="GO" id="GO:0030199">
    <property type="term" value="P:collagen fibril organization"/>
    <property type="evidence" value="ECO:0007669"/>
    <property type="project" value="TreeGrafter"/>
</dbReference>
<dbReference type="EMBL" id="CAXITT010000340">
    <property type="protein sequence ID" value="CAL1539508.1"/>
    <property type="molecule type" value="Genomic_DNA"/>
</dbReference>
<dbReference type="AlphaFoldDB" id="A0AAV2I586"/>
<sequence>MTCWIGGLFCCVFLITGSTGYFVNDWDQPFTFNCPTGQVISYVSSVHNNRAEDRRWEFRCKDVVTTHSCSHSGYVNEFDQPVVFKCPGDQVMTGVDSYHSDKAEDRRFGFQCCNVQARQPRDCYITGDVNGWDDKMTFHVPEGKAIKGAHSHHNDHYEDRLWRFEICTL</sequence>
<organism evidence="6 7">
    <name type="scientific">Lymnaea stagnalis</name>
    <name type="common">Great pond snail</name>
    <name type="synonym">Helix stagnalis</name>
    <dbReference type="NCBI Taxonomy" id="6523"/>
    <lineage>
        <taxon>Eukaryota</taxon>
        <taxon>Metazoa</taxon>
        <taxon>Spiralia</taxon>
        <taxon>Lophotrochozoa</taxon>
        <taxon>Mollusca</taxon>
        <taxon>Gastropoda</taxon>
        <taxon>Heterobranchia</taxon>
        <taxon>Euthyneura</taxon>
        <taxon>Panpulmonata</taxon>
        <taxon>Hygrophila</taxon>
        <taxon>Lymnaeoidea</taxon>
        <taxon>Lymnaeidae</taxon>
        <taxon>Lymnaea</taxon>
    </lineage>
</organism>
<evidence type="ECO:0008006" key="8">
    <source>
        <dbReference type="Google" id="ProtNLM"/>
    </source>
</evidence>